<organism evidence="2 3">
    <name type="scientific">Heterobasidion irregulare (strain TC 32-1)</name>
    <dbReference type="NCBI Taxonomy" id="747525"/>
    <lineage>
        <taxon>Eukaryota</taxon>
        <taxon>Fungi</taxon>
        <taxon>Dikarya</taxon>
        <taxon>Basidiomycota</taxon>
        <taxon>Agaricomycotina</taxon>
        <taxon>Agaricomycetes</taxon>
        <taxon>Russulales</taxon>
        <taxon>Bondarzewiaceae</taxon>
        <taxon>Heterobasidion</taxon>
        <taxon>Heterobasidion annosum species complex</taxon>
    </lineage>
</organism>
<keyword evidence="3" id="KW-1185">Reference proteome</keyword>
<proteinExistence type="predicted"/>
<evidence type="ECO:0000313" key="2">
    <source>
        <dbReference type="EMBL" id="ETW81418.1"/>
    </source>
</evidence>
<evidence type="ECO:0000313" key="3">
    <source>
        <dbReference type="Proteomes" id="UP000030671"/>
    </source>
</evidence>
<accession>W4K6I8</accession>
<dbReference type="RefSeq" id="XP_009546066.1">
    <property type="nucleotide sequence ID" value="XM_009547771.1"/>
</dbReference>
<protein>
    <submittedName>
        <fullName evidence="2">Uncharacterized protein</fullName>
    </submittedName>
</protein>
<feature type="region of interest" description="Disordered" evidence="1">
    <location>
        <begin position="156"/>
        <end position="254"/>
    </location>
</feature>
<gene>
    <name evidence="2" type="ORF">HETIRDRAFT_147567</name>
</gene>
<feature type="compositionally biased region" description="Basic residues" evidence="1">
    <location>
        <begin position="166"/>
        <end position="176"/>
    </location>
</feature>
<dbReference type="Proteomes" id="UP000030671">
    <property type="component" value="Unassembled WGS sequence"/>
</dbReference>
<dbReference type="EMBL" id="KI925458">
    <property type="protein sequence ID" value="ETW81418.1"/>
    <property type="molecule type" value="Genomic_DNA"/>
</dbReference>
<dbReference type="HOGENOM" id="CLU_1096463_0_0_1"/>
<sequence length="254" mass="28034">MRSIVYRRSFVRIGLVRYQYERPPLRTFAPCTRRVRVLRGFVVGRAGSARDVHSRVAARAGLRICREACTQVHARLAAASRSVFDGLRSAHDVPARSPPAHGKVRTRPCQRHFRPPPLSPVCSPLTHSALQRGGDRQGNISCECEAPTRQCIGAAPRCAHTSSRPSARHARPRFSSRCRQTPRSLPATRELAASDSHEQKKTHASAQSSADVVDARVHRQRPRSRPPNALSPPAHALKTHVPRAKPASGIRRVA</sequence>
<feature type="compositionally biased region" description="Basic residues" evidence="1">
    <location>
        <begin position="102"/>
        <end position="114"/>
    </location>
</feature>
<dbReference type="KEGG" id="hir:HETIRDRAFT_147567"/>
<evidence type="ECO:0000256" key="1">
    <source>
        <dbReference type="SAM" id="MobiDB-lite"/>
    </source>
</evidence>
<feature type="non-terminal residue" evidence="2">
    <location>
        <position position="1"/>
    </location>
</feature>
<dbReference type="GeneID" id="20667213"/>
<reference evidence="2 3" key="1">
    <citation type="journal article" date="2012" name="New Phytol.">
        <title>Insight into trade-off between wood decay and parasitism from the genome of a fungal forest pathogen.</title>
        <authorList>
            <person name="Olson A."/>
            <person name="Aerts A."/>
            <person name="Asiegbu F."/>
            <person name="Belbahri L."/>
            <person name="Bouzid O."/>
            <person name="Broberg A."/>
            <person name="Canback B."/>
            <person name="Coutinho P.M."/>
            <person name="Cullen D."/>
            <person name="Dalman K."/>
            <person name="Deflorio G."/>
            <person name="van Diepen L.T."/>
            <person name="Dunand C."/>
            <person name="Duplessis S."/>
            <person name="Durling M."/>
            <person name="Gonthier P."/>
            <person name="Grimwood J."/>
            <person name="Fossdal C.G."/>
            <person name="Hansson D."/>
            <person name="Henrissat B."/>
            <person name="Hietala A."/>
            <person name="Himmelstrand K."/>
            <person name="Hoffmeister D."/>
            <person name="Hogberg N."/>
            <person name="James T.Y."/>
            <person name="Karlsson M."/>
            <person name="Kohler A."/>
            <person name="Kues U."/>
            <person name="Lee Y.H."/>
            <person name="Lin Y.C."/>
            <person name="Lind M."/>
            <person name="Lindquist E."/>
            <person name="Lombard V."/>
            <person name="Lucas S."/>
            <person name="Lunden K."/>
            <person name="Morin E."/>
            <person name="Murat C."/>
            <person name="Park J."/>
            <person name="Raffaello T."/>
            <person name="Rouze P."/>
            <person name="Salamov A."/>
            <person name="Schmutz J."/>
            <person name="Solheim H."/>
            <person name="Stahlberg J."/>
            <person name="Velez H."/>
            <person name="de Vries R.P."/>
            <person name="Wiebenga A."/>
            <person name="Woodward S."/>
            <person name="Yakovlev I."/>
            <person name="Garbelotto M."/>
            <person name="Martin F."/>
            <person name="Grigoriev I.V."/>
            <person name="Stenlid J."/>
        </authorList>
    </citation>
    <scope>NUCLEOTIDE SEQUENCE [LARGE SCALE GENOMIC DNA]</scope>
    <source>
        <strain evidence="2 3">TC 32-1</strain>
    </source>
</reference>
<dbReference type="InParanoid" id="W4K6I8"/>
<dbReference type="AlphaFoldDB" id="W4K6I8"/>
<feature type="region of interest" description="Disordered" evidence="1">
    <location>
        <begin position="90"/>
        <end position="136"/>
    </location>
</feature>
<name>W4K6I8_HETIT</name>
<feature type="non-terminal residue" evidence="2">
    <location>
        <position position="254"/>
    </location>
</feature>